<feature type="region of interest" description="Disordered" evidence="7">
    <location>
        <begin position="410"/>
        <end position="454"/>
    </location>
</feature>
<dbReference type="GO" id="GO:0004674">
    <property type="term" value="F:protein serine/threonine kinase activity"/>
    <property type="evidence" value="ECO:0007669"/>
    <property type="project" value="UniProtKB-KW"/>
</dbReference>
<dbReference type="GO" id="GO:0005524">
    <property type="term" value="F:ATP binding"/>
    <property type="evidence" value="ECO:0007669"/>
    <property type="project" value="UniProtKB-UniRule"/>
</dbReference>
<evidence type="ECO:0000256" key="3">
    <source>
        <dbReference type="ARBA" id="ARBA00022741"/>
    </source>
</evidence>
<feature type="compositionally biased region" description="Low complexity" evidence="7">
    <location>
        <begin position="791"/>
        <end position="802"/>
    </location>
</feature>
<evidence type="ECO:0000256" key="6">
    <source>
        <dbReference type="PROSITE-ProRule" id="PRU10141"/>
    </source>
</evidence>
<evidence type="ECO:0000256" key="2">
    <source>
        <dbReference type="ARBA" id="ARBA00022679"/>
    </source>
</evidence>
<feature type="domain" description="Protein kinase" evidence="8">
    <location>
        <begin position="82"/>
        <end position="343"/>
    </location>
</feature>
<comment type="caution">
    <text evidence="10">The sequence shown here is derived from an EMBL/GenBank/DDBJ whole genome shotgun (WGS) entry which is preliminary data.</text>
</comment>
<evidence type="ECO:0000256" key="7">
    <source>
        <dbReference type="SAM" id="MobiDB-lite"/>
    </source>
</evidence>
<dbReference type="Proteomes" id="UP000318582">
    <property type="component" value="Unassembled WGS sequence"/>
</dbReference>
<evidence type="ECO:0000313" key="10">
    <source>
        <dbReference type="EMBL" id="TPX57013.1"/>
    </source>
</evidence>
<dbReference type="GO" id="GO:0005737">
    <property type="term" value="C:cytoplasm"/>
    <property type="evidence" value="ECO:0007669"/>
    <property type="project" value="TreeGrafter"/>
</dbReference>
<dbReference type="InterPro" id="IPR001772">
    <property type="entry name" value="KA1_dom"/>
</dbReference>
<evidence type="ECO:0000256" key="4">
    <source>
        <dbReference type="ARBA" id="ARBA00022777"/>
    </source>
</evidence>
<feature type="compositionally biased region" description="Basic residues" evidence="7">
    <location>
        <begin position="31"/>
        <end position="41"/>
    </location>
</feature>
<keyword evidence="4" id="KW-0418">Kinase</keyword>
<feature type="region of interest" description="Disordered" evidence="7">
    <location>
        <begin position="1"/>
        <end position="84"/>
    </location>
</feature>
<feature type="domain" description="KA1" evidence="9">
    <location>
        <begin position="1006"/>
        <end position="1056"/>
    </location>
</feature>
<dbReference type="PANTHER" id="PTHR24346">
    <property type="entry name" value="MAP/MICROTUBULE AFFINITY-REGULATING KINASE"/>
    <property type="match status" value="1"/>
</dbReference>
<dbReference type="FunFam" id="3.30.200.20:FF:000003">
    <property type="entry name" value="Non-specific serine/threonine protein kinase"/>
    <property type="match status" value="1"/>
</dbReference>
<keyword evidence="1" id="KW-0723">Serine/threonine-protein kinase</keyword>
<dbReference type="InterPro" id="IPR011009">
    <property type="entry name" value="Kinase-like_dom_sf"/>
</dbReference>
<keyword evidence="5 6" id="KW-0067">ATP-binding</keyword>
<evidence type="ECO:0000259" key="8">
    <source>
        <dbReference type="PROSITE" id="PS50011"/>
    </source>
</evidence>
<dbReference type="InterPro" id="IPR017441">
    <property type="entry name" value="Protein_kinase_ATP_BS"/>
</dbReference>
<proteinExistence type="predicted"/>
<dbReference type="AlphaFoldDB" id="A0A507DZ09"/>
<accession>A0A507DZ09</accession>
<keyword evidence="2" id="KW-0808">Transferase</keyword>
<dbReference type="Gene3D" id="1.10.510.10">
    <property type="entry name" value="Transferase(Phosphotransferase) domain 1"/>
    <property type="match status" value="1"/>
</dbReference>
<dbReference type="PANTHER" id="PTHR24346:SF110">
    <property type="entry name" value="NON-SPECIFIC SERINE_THREONINE PROTEIN KINASE"/>
    <property type="match status" value="1"/>
</dbReference>
<feature type="region of interest" description="Disordered" evidence="7">
    <location>
        <begin position="954"/>
        <end position="987"/>
    </location>
</feature>
<evidence type="ECO:0000259" key="9">
    <source>
        <dbReference type="PROSITE" id="PS50032"/>
    </source>
</evidence>
<feature type="compositionally biased region" description="Low complexity" evidence="7">
    <location>
        <begin position="12"/>
        <end position="30"/>
    </location>
</feature>
<dbReference type="InterPro" id="IPR000719">
    <property type="entry name" value="Prot_kinase_dom"/>
</dbReference>
<protein>
    <recommendedName>
        <fullName evidence="12">Non-specific serine/threonine protein kinase</fullName>
    </recommendedName>
</protein>
<name>A0A507DZ09_9FUNG</name>
<dbReference type="InterPro" id="IPR008271">
    <property type="entry name" value="Ser/Thr_kinase_AS"/>
</dbReference>
<evidence type="ECO:0000313" key="11">
    <source>
        <dbReference type="Proteomes" id="UP000318582"/>
    </source>
</evidence>
<evidence type="ECO:0008006" key="12">
    <source>
        <dbReference type="Google" id="ProtNLM"/>
    </source>
</evidence>
<feature type="compositionally biased region" description="Low complexity" evidence="7">
    <location>
        <begin position="954"/>
        <end position="977"/>
    </location>
</feature>
<dbReference type="GO" id="GO:0035556">
    <property type="term" value="P:intracellular signal transduction"/>
    <property type="evidence" value="ECO:0007669"/>
    <property type="project" value="TreeGrafter"/>
</dbReference>
<feature type="compositionally biased region" description="Polar residues" evidence="7">
    <location>
        <begin position="437"/>
        <end position="454"/>
    </location>
</feature>
<dbReference type="SMART" id="SM00220">
    <property type="entry name" value="S_TKc"/>
    <property type="match status" value="1"/>
</dbReference>
<organism evidence="10 11">
    <name type="scientific">Powellomyces hirtus</name>
    <dbReference type="NCBI Taxonomy" id="109895"/>
    <lineage>
        <taxon>Eukaryota</taxon>
        <taxon>Fungi</taxon>
        <taxon>Fungi incertae sedis</taxon>
        <taxon>Chytridiomycota</taxon>
        <taxon>Chytridiomycota incertae sedis</taxon>
        <taxon>Chytridiomycetes</taxon>
        <taxon>Spizellomycetales</taxon>
        <taxon>Powellomycetaceae</taxon>
        <taxon>Powellomyces</taxon>
    </lineage>
</organism>
<dbReference type="FunFam" id="1.10.510.10:FF:000571">
    <property type="entry name" value="Maternal embryonic leucine zipper kinase"/>
    <property type="match status" value="1"/>
</dbReference>
<evidence type="ECO:0000256" key="5">
    <source>
        <dbReference type="ARBA" id="ARBA00022840"/>
    </source>
</evidence>
<gene>
    <name evidence="10" type="ORF">PhCBS80983_g04124</name>
</gene>
<dbReference type="Pfam" id="PF02149">
    <property type="entry name" value="KA1"/>
    <property type="match status" value="1"/>
</dbReference>
<feature type="region of interest" description="Disordered" evidence="7">
    <location>
        <begin position="360"/>
        <end position="386"/>
    </location>
</feature>
<feature type="compositionally biased region" description="Basic and acidic residues" evidence="7">
    <location>
        <begin position="620"/>
        <end position="635"/>
    </location>
</feature>
<feature type="region of interest" description="Disordered" evidence="7">
    <location>
        <begin position="655"/>
        <end position="706"/>
    </location>
</feature>
<feature type="compositionally biased region" description="Low complexity" evidence="7">
    <location>
        <begin position="42"/>
        <end position="72"/>
    </location>
</feature>
<dbReference type="CDD" id="cd14003">
    <property type="entry name" value="STKc_AMPK-like"/>
    <property type="match status" value="1"/>
</dbReference>
<feature type="binding site" evidence="6">
    <location>
        <position position="115"/>
    </location>
    <ligand>
        <name>ATP</name>
        <dbReference type="ChEBI" id="CHEBI:30616"/>
    </ligand>
</feature>
<reference evidence="10 11" key="1">
    <citation type="journal article" date="2019" name="Sci. Rep.">
        <title>Comparative genomics of chytrid fungi reveal insights into the obligate biotrophic and pathogenic lifestyle of Synchytrium endobioticum.</title>
        <authorList>
            <person name="van de Vossenberg B.T.L.H."/>
            <person name="Warris S."/>
            <person name="Nguyen H.D.T."/>
            <person name="van Gent-Pelzer M.P.E."/>
            <person name="Joly D.L."/>
            <person name="van de Geest H.C."/>
            <person name="Bonants P.J.M."/>
            <person name="Smith D.S."/>
            <person name="Levesque C.A."/>
            <person name="van der Lee T.A.J."/>
        </authorList>
    </citation>
    <scope>NUCLEOTIDE SEQUENCE [LARGE SCALE GENOMIC DNA]</scope>
    <source>
        <strain evidence="10 11">CBS 809.83</strain>
    </source>
</reference>
<dbReference type="SUPFAM" id="SSF56112">
    <property type="entry name" value="Protein kinase-like (PK-like)"/>
    <property type="match status" value="1"/>
</dbReference>
<feature type="compositionally biased region" description="Polar residues" evidence="7">
    <location>
        <begin position="696"/>
        <end position="706"/>
    </location>
</feature>
<feature type="region of interest" description="Disordered" evidence="7">
    <location>
        <begin position="791"/>
        <end position="860"/>
    </location>
</feature>
<keyword evidence="11" id="KW-1185">Reference proteome</keyword>
<feature type="region of interest" description="Disordered" evidence="7">
    <location>
        <begin position="598"/>
        <end position="640"/>
    </location>
</feature>
<dbReference type="Gene3D" id="3.30.310.80">
    <property type="entry name" value="Kinase associated domain 1, KA1"/>
    <property type="match status" value="1"/>
</dbReference>
<dbReference type="PROSITE" id="PS50032">
    <property type="entry name" value="KA1"/>
    <property type="match status" value="1"/>
</dbReference>
<evidence type="ECO:0000256" key="1">
    <source>
        <dbReference type="ARBA" id="ARBA00022527"/>
    </source>
</evidence>
<dbReference type="PROSITE" id="PS50011">
    <property type="entry name" value="PROTEIN_KINASE_DOM"/>
    <property type="match status" value="1"/>
</dbReference>
<sequence>MVAAPPPIASGRSQPRPSQHPPTTTTTTPSHHPHPTNKQHSPHSPQRQQSSAASSSPVSSTQLASGRSSGGSRRPHGLFGPYKLSRTLGEGEFGKVKLATHTETGKQVAIKLIKKENIEQPNRRAKLMREISLLQAVDHPFIVTVYEVIETRDYIGMIMEYASGGELFEHILAHRYLKERDACRFFAQLLAGVAYLHGRQIVHRDLKLENLLLDGQRNVIITDFGFANRSSINPEQLLLTSCGSPCYAAPELVISDGYVGEAADIWSCGVILYAMLCGYLPFDDDPNNPDGDNINLLYKYILETELDFPDYVGADARELLKRMLVPDPRFRANMKEIMNHRWLEPFRHFYKEEEAKLFGGDRSKTPITKGDLYDTPPATPPSGMRVPEVEMGLEDTVRADSAMEVDALAAPKHSAAAASQAGDEGRVPQMLAPTSPGPSESTRLPPSPLRQSMDVSDTDAVVPVHDDDDTPLAQSISSNRMSAVIVIDEVVVNPDTPMDLSDSALSEADDVSAPASADITNASSRNSSLDAPIALDTAEKRDPSSTSSLPKDPTLVYGIPTSVAHSAAASTPNLVRALSQRNPGADPRTVVFRSSAELTTQPGSDDAADPVDDAPVPPPRRIDYGRKSFDVRRTESSASRKSIFGWMKKSGYPPSPAVQIPLSLTPPPRDDGDPSTPRPHSAVDTDRPVNGPTAPPRTSVNAPSVMSTASEWTIAQPNGTGQKVKLRYHSGPIDQRALSSKAPNLILSDVRGVIEEMGMTIVGSDGFKMRVVRSAQLALQQRLQQQQMQRQMLLDQQQLPQQEEGHQDHVSATSPHGPIVQPHRTPASASDMSFVNGSPVLPPSAQPNSHPHHGGAPPPVAFERRSIAHILASFPVSLVKKLKNVARYGSGYNKGFGKADAAAIYSHHHYGGSTATLGNHSNNGSGHMPYYSHANSSTASRESFATYIHPNPSNVHHHNINSSSSSSSINNGNNNHNTGAYSTHHGNGSRFYTHHNNSSMISQQQPPLAEGEIRFTVEVQRIKNLPGLFVVEFKRARGDVWEFKRVYNEVVESCSGLGRVGM</sequence>
<feature type="compositionally biased region" description="Low complexity" evidence="7">
    <location>
        <begin position="410"/>
        <end position="421"/>
    </location>
</feature>
<dbReference type="PROSITE" id="PS00108">
    <property type="entry name" value="PROTEIN_KINASE_ST"/>
    <property type="match status" value="1"/>
</dbReference>
<dbReference type="EMBL" id="QEAQ01000060">
    <property type="protein sequence ID" value="TPX57013.1"/>
    <property type="molecule type" value="Genomic_DNA"/>
</dbReference>
<keyword evidence="3 6" id="KW-0547">Nucleotide-binding</keyword>
<dbReference type="Pfam" id="PF00069">
    <property type="entry name" value="Pkinase"/>
    <property type="match status" value="1"/>
</dbReference>
<dbReference type="PROSITE" id="PS00107">
    <property type="entry name" value="PROTEIN_KINASE_ATP"/>
    <property type="match status" value="1"/>
</dbReference>
<feature type="compositionally biased region" description="Polar residues" evidence="7">
    <location>
        <begin position="827"/>
        <end position="836"/>
    </location>
</feature>
<dbReference type="STRING" id="109895.A0A507DZ09"/>